<gene>
    <name evidence="1" type="ORF">ZHAS_00017108</name>
</gene>
<dbReference type="Proteomes" id="UP000030765">
    <property type="component" value="Unassembled WGS sequence"/>
</dbReference>
<reference evidence="1 3" key="1">
    <citation type="journal article" date="2014" name="BMC Genomics">
        <title>Genome sequence of Anopheles sinensis provides insight into genetics basis of mosquito competence for malaria parasites.</title>
        <authorList>
            <person name="Zhou D."/>
            <person name="Zhang D."/>
            <person name="Ding G."/>
            <person name="Shi L."/>
            <person name="Hou Q."/>
            <person name="Ye Y."/>
            <person name="Xu Y."/>
            <person name="Zhou H."/>
            <person name="Xiong C."/>
            <person name="Li S."/>
            <person name="Yu J."/>
            <person name="Hong S."/>
            <person name="Yu X."/>
            <person name="Zou P."/>
            <person name="Chen C."/>
            <person name="Chang X."/>
            <person name="Wang W."/>
            <person name="Lv Y."/>
            <person name="Sun Y."/>
            <person name="Ma L."/>
            <person name="Shen B."/>
            <person name="Zhu C."/>
        </authorList>
    </citation>
    <scope>NUCLEOTIDE SEQUENCE [LARGE SCALE GENOMIC DNA]</scope>
</reference>
<evidence type="ECO:0000313" key="2">
    <source>
        <dbReference type="EnsemblMetazoa" id="ASIC017108-PA"/>
    </source>
</evidence>
<evidence type="ECO:0000313" key="1">
    <source>
        <dbReference type="EMBL" id="KFB48850.1"/>
    </source>
</evidence>
<dbReference type="AlphaFoldDB" id="A0A084WF56"/>
<dbReference type="EMBL" id="ATLV01023302">
    <property type="status" value="NOT_ANNOTATED_CDS"/>
    <property type="molecule type" value="Genomic_DNA"/>
</dbReference>
<sequence>MKPDCLREGCTRIPPGRFWAGNVRQSCIASLQHEQHRAGIKDGIAGNSEDISCRLCSLSLMPWAPIAGEIPRTVTCPTAQELMQLGVAASLRAQEVAKKVQGATQKVRVPARCREIPELMPNN</sequence>
<reference evidence="2" key="2">
    <citation type="submission" date="2020-05" db="UniProtKB">
        <authorList>
            <consortium name="EnsemblMetazoa"/>
        </authorList>
    </citation>
    <scope>IDENTIFICATION</scope>
</reference>
<proteinExistence type="predicted"/>
<organism evidence="1">
    <name type="scientific">Anopheles sinensis</name>
    <name type="common">Mosquito</name>
    <dbReference type="NCBI Taxonomy" id="74873"/>
    <lineage>
        <taxon>Eukaryota</taxon>
        <taxon>Metazoa</taxon>
        <taxon>Ecdysozoa</taxon>
        <taxon>Arthropoda</taxon>
        <taxon>Hexapoda</taxon>
        <taxon>Insecta</taxon>
        <taxon>Pterygota</taxon>
        <taxon>Neoptera</taxon>
        <taxon>Endopterygota</taxon>
        <taxon>Diptera</taxon>
        <taxon>Nematocera</taxon>
        <taxon>Culicoidea</taxon>
        <taxon>Culicidae</taxon>
        <taxon>Anophelinae</taxon>
        <taxon>Anopheles</taxon>
    </lineage>
</organism>
<name>A0A084WF56_ANOSI</name>
<protein>
    <submittedName>
        <fullName evidence="1 2">Oxysterol-binding protein-related protein 4C-like protein</fullName>
    </submittedName>
</protein>
<dbReference type="VEuPathDB" id="VectorBase:ASIC017108"/>
<dbReference type="EnsemblMetazoa" id="ASIC017108-RA">
    <property type="protein sequence ID" value="ASIC017108-PA"/>
    <property type="gene ID" value="ASIC017108"/>
</dbReference>
<keyword evidence="3" id="KW-1185">Reference proteome</keyword>
<evidence type="ECO:0000313" key="3">
    <source>
        <dbReference type="Proteomes" id="UP000030765"/>
    </source>
</evidence>
<dbReference type="EMBL" id="KE525342">
    <property type="protein sequence ID" value="KFB48850.1"/>
    <property type="molecule type" value="Genomic_DNA"/>
</dbReference>
<accession>A0A084WF56</accession>